<dbReference type="GO" id="GO:0030687">
    <property type="term" value="C:preribosome, large subunit precursor"/>
    <property type="evidence" value="ECO:0007669"/>
    <property type="project" value="TreeGrafter"/>
</dbReference>
<name>A0A8H4CRC9_COLGL</name>
<comment type="caution">
    <text evidence="2">The sequence shown here is derived from an EMBL/GenBank/DDBJ whole genome shotgun (WGS) entry which is preliminary data.</text>
</comment>
<dbReference type="Proteomes" id="UP000613401">
    <property type="component" value="Unassembled WGS sequence"/>
</dbReference>
<dbReference type="GO" id="GO:0042273">
    <property type="term" value="P:ribosomal large subunit biogenesis"/>
    <property type="evidence" value="ECO:0007669"/>
    <property type="project" value="TreeGrafter"/>
</dbReference>
<dbReference type="Pfam" id="PF12756">
    <property type="entry name" value="zf-C2H2_2"/>
    <property type="match status" value="1"/>
</dbReference>
<dbReference type="AlphaFoldDB" id="A0A8H4CRC9"/>
<dbReference type="InterPro" id="IPR040025">
    <property type="entry name" value="Znf622/Rei1/Reh1"/>
</dbReference>
<accession>A0A8H4CRC9</accession>
<evidence type="ECO:0000313" key="3">
    <source>
        <dbReference type="Proteomes" id="UP000613401"/>
    </source>
</evidence>
<dbReference type="RefSeq" id="XP_045267645.1">
    <property type="nucleotide sequence ID" value="XM_045406353.1"/>
</dbReference>
<dbReference type="InterPro" id="IPR041661">
    <property type="entry name" value="ZN622/Rei1/Reh1_Znf-C2H2"/>
</dbReference>
<sequence length="267" mass="29877">MASEDEQICVDAAFLNEELSNLNIGGPDAESASSDESEASGDVNVFDPTQCLFCNYHSENLNEKLDHMRKRHGMIIPHLESLIVDLETLVKYLHLVIYEYTECLYCGSIQNTPQAAQQHMTGKGHCKIDAEKENSEFKDFYDFEYNVDSDGSRFGDSGRADFVGVEDETRRLPSGKTVSHRKAKKVRGHRGLKSGEEIDSFSLFKEGERPNSLSDATALMINNGKTKDLVVSHKSNDLFDRQLATMRQGDRLALANLPLPQQRTLVA</sequence>
<protein>
    <recommendedName>
        <fullName evidence="1">ZN622/Rei1/Reh1 zinc finger C2H2-type domain-containing protein</fullName>
    </recommendedName>
</protein>
<organism evidence="2 3">
    <name type="scientific">Colletotrichum gloeosporioides</name>
    <name type="common">Anthracnose fungus</name>
    <name type="synonym">Glomerella cingulata</name>
    <dbReference type="NCBI Taxonomy" id="474922"/>
    <lineage>
        <taxon>Eukaryota</taxon>
        <taxon>Fungi</taxon>
        <taxon>Dikarya</taxon>
        <taxon>Ascomycota</taxon>
        <taxon>Pezizomycotina</taxon>
        <taxon>Sordariomycetes</taxon>
        <taxon>Hypocreomycetidae</taxon>
        <taxon>Glomerellales</taxon>
        <taxon>Glomerellaceae</taxon>
        <taxon>Colletotrichum</taxon>
        <taxon>Colletotrichum gloeosporioides species complex</taxon>
    </lineage>
</organism>
<evidence type="ECO:0000259" key="1">
    <source>
        <dbReference type="Pfam" id="PF12756"/>
    </source>
</evidence>
<gene>
    <name evidence="2" type="ORF">GCG54_00006348</name>
</gene>
<reference evidence="2" key="1">
    <citation type="journal article" date="2020" name="Phytopathology">
        <title>Genome sequence and comparative analysis of Colletotrichum gloeosporioides isolated from Liriodendron leaves.</title>
        <authorList>
            <person name="Fu F.F."/>
            <person name="Hao Z."/>
            <person name="Wang P."/>
            <person name="Lu Y."/>
            <person name="Xue L.J."/>
            <person name="Wei G."/>
            <person name="Tian Y."/>
            <person name="Baishi H."/>
            <person name="Xu H."/>
            <person name="Shi J."/>
            <person name="Cheng T."/>
            <person name="Wang G."/>
            <person name="Yi Y."/>
            <person name="Chen J."/>
        </authorList>
    </citation>
    <scope>NUCLEOTIDE SEQUENCE</scope>
    <source>
        <strain evidence="2">Lc1</strain>
    </source>
</reference>
<proteinExistence type="predicted"/>
<evidence type="ECO:0000313" key="2">
    <source>
        <dbReference type="EMBL" id="KAF3808486.1"/>
    </source>
</evidence>
<reference evidence="2" key="2">
    <citation type="submission" date="2020-03" db="EMBL/GenBank/DDBJ databases">
        <authorList>
            <person name="Fu F.-F."/>
            <person name="Chen J."/>
        </authorList>
    </citation>
    <scope>NUCLEOTIDE SEQUENCE</scope>
    <source>
        <strain evidence="2">Lc1</strain>
    </source>
</reference>
<dbReference type="GeneID" id="69013496"/>
<feature type="domain" description="ZN622/Rei1/Reh1 zinc finger C2H2-type" evidence="1">
    <location>
        <begin position="50"/>
        <end position="145"/>
    </location>
</feature>
<dbReference type="SUPFAM" id="SSF57667">
    <property type="entry name" value="beta-beta-alpha zinc fingers"/>
    <property type="match status" value="1"/>
</dbReference>
<dbReference type="PANTHER" id="PTHR13182:SF8">
    <property type="entry name" value="CYTOPLASMIC 60S SUBUNIT BIOGENESIS FACTOR ZNF622"/>
    <property type="match status" value="1"/>
</dbReference>
<dbReference type="PANTHER" id="PTHR13182">
    <property type="entry name" value="ZINC FINGER PROTEIN 622"/>
    <property type="match status" value="1"/>
</dbReference>
<keyword evidence="3" id="KW-1185">Reference proteome</keyword>
<dbReference type="InterPro" id="IPR036236">
    <property type="entry name" value="Znf_C2H2_sf"/>
</dbReference>
<dbReference type="EMBL" id="WVTB01000019">
    <property type="protein sequence ID" value="KAF3808486.1"/>
    <property type="molecule type" value="Genomic_DNA"/>
</dbReference>